<name>A0A0A9B6S7_ARUDO</name>
<dbReference type="AlphaFoldDB" id="A0A0A9B6S7"/>
<reference evidence="1" key="1">
    <citation type="submission" date="2014-09" db="EMBL/GenBank/DDBJ databases">
        <authorList>
            <person name="Magalhaes I.L.F."/>
            <person name="Oliveira U."/>
            <person name="Santos F.R."/>
            <person name="Vidigal T.H.D.A."/>
            <person name="Brescovit A.D."/>
            <person name="Santos A.J."/>
        </authorList>
    </citation>
    <scope>NUCLEOTIDE SEQUENCE</scope>
    <source>
        <tissue evidence="1">Shoot tissue taken approximately 20 cm above the soil surface</tissue>
    </source>
</reference>
<proteinExistence type="predicted"/>
<protein>
    <submittedName>
        <fullName evidence="1">Uncharacterized protein</fullName>
    </submittedName>
</protein>
<evidence type="ECO:0000313" key="1">
    <source>
        <dbReference type="EMBL" id="JAD59051.1"/>
    </source>
</evidence>
<reference evidence="1" key="2">
    <citation type="journal article" date="2015" name="Data Brief">
        <title>Shoot transcriptome of the giant reed, Arundo donax.</title>
        <authorList>
            <person name="Barrero R.A."/>
            <person name="Guerrero F.D."/>
            <person name="Moolhuijzen P."/>
            <person name="Goolsby J.A."/>
            <person name="Tidwell J."/>
            <person name="Bellgard S.E."/>
            <person name="Bellgard M.I."/>
        </authorList>
    </citation>
    <scope>NUCLEOTIDE SEQUENCE</scope>
    <source>
        <tissue evidence="1">Shoot tissue taken approximately 20 cm above the soil surface</tissue>
    </source>
</reference>
<sequence length="27" mass="3028">MGRPLSCFSAVVQQELKIPCWCGFTLI</sequence>
<accession>A0A0A9B6S7</accession>
<organism evidence="1">
    <name type="scientific">Arundo donax</name>
    <name type="common">Giant reed</name>
    <name type="synonym">Donax arundinaceus</name>
    <dbReference type="NCBI Taxonomy" id="35708"/>
    <lineage>
        <taxon>Eukaryota</taxon>
        <taxon>Viridiplantae</taxon>
        <taxon>Streptophyta</taxon>
        <taxon>Embryophyta</taxon>
        <taxon>Tracheophyta</taxon>
        <taxon>Spermatophyta</taxon>
        <taxon>Magnoliopsida</taxon>
        <taxon>Liliopsida</taxon>
        <taxon>Poales</taxon>
        <taxon>Poaceae</taxon>
        <taxon>PACMAD clade</taxon>
        <taxon>Arundinoideae</taxon>
        <taxon>Arundineae</taxon>
        <taxon>Arundo</taxon>
    </lineage>
</organism>
<dbReference type="EMBL" id="GBRH01238844">
    <property type="protein sequence ID" value="JAD59051.1"/>
    <property type="molecule type" value="Transcribed_RNA"/>
</dbReference>